<dbReference type="EnsemblProtists" id="EKX39792">
    <property type="protein sequence ID" value="EKX39792"/>
    <property type="gene ID" value="GUITHDRAFT_114042"/>
</dbReference>
<evidence type="ECO:0000256" key="1">
    <source>
        <dbReference type="SAM" id="MobiDB-lite"/>
    </source>
</evidence>
<feature type="compositionally biased region" description="Polar residues" evidence="1">
    <location>
        <begin position="214"/>
        <end position="234"/>
    </location>
</feature>
<protein>
    <submittedName>
        <fullName evidence="3 4">Uncharacterized protein</fullName>
    </submittedName>
</protein>
<proteinExistence type="predicted"/>
<name>L1IUP1_GUITC</name>
<evidence type="ECO:0000313" key="3">
    <source>
        <dbReference type="EMBL" id="EKX39792.1"/>
    </source>
</evidence>
<dbReference type="PaxDb" id="55529-EKX39792"/>
<keyword evidence="2" id="KW-0472">Membrane</keyword>
<feature type="compositionally biased region" description="Basic and acidic residues" evidence="1">
    <location>
        <begin position="291"/>
        <end position="318"/>
    </location>
</feature>
<feature type="region of interest" description="Disordered" evidence="1">
    <location>
        <begin position="38"/>
        <end position="89"/>
    </location>
</feature>
<reference evidence="4" key="3">
    <citation type="submission" date="2016-03" db="UniProtKB">
        <authorList>
            <consortium name="EnsemblProtists"/>
        </authorList>
    </citation>
    <scope>IDENTIFICATION</scope>
</reference>
<dbReference type="EMBL" id="JH993036">
    <property type="protein sequence ID" value="EKX39792.1"/>
    <property type="molecule type" value="Genomic_DNA"/>
</dbReference>
<reference evidence="5" key="2">
    <citation type="submission" date="2012-11" db="EMBL/GenBank/DDBJ databases">
        <authorList>
            <person name="Kuo A."/>
            <person name="Curtis B.A."/>
            <person name="Tanifuji G."/>
            <person name="Burki F."/>
            <person name="Gruber A."/>
            <person name="Irimia M."/>
            <person name="Maruyama S."/>
            <person name="Arias M.C."/>
            <person name="Ball S.G."/>
            <person name="Gile G.H."/>
            <person name="Hirakawa Y."/>
            <person name="Hopkins J.F."/>
            <person name="Rensing S.A."/>
            <person name="Schmutz J."/>
            <person name="Symeonidi A."/>
            <person name="Elias M."/>
            <person name="Eveleigh R.J."/>
            <person name="Herman E.K."/>
            <person name="Klute M.J."/>
            <person name="Nakayama T."/>
            <person name="Obornik M."/>
            <person name="Reyes-Prieto A."/>
            <person name="Armbrust E.V."/>
            <person name="Aves S.J."/>
            <person name="Beiko R.G."/>
            <person name="Coutinho P."/>
            <person name="Dacks J.B."/>
            <person name="Durnford D.G."/>
            <person name="Fast N.M."/>
            <person name="Green B.R."/>
            <person name="Grisdale C."/>
            <person name="Hempe F."/>
            <person name="Henrissat B."/>
            <person name="Hoppner M.P."/>
            <person name="Ishida K.-I."/>
            <person name="Kim E."/>
            <person name="Koreny L."/>
            <person name="Kroth P.G."/>
            <person name="Liu Y."/>
            <person name="Malik S.-B."/>
            <person name="Maier U.G."/>
            <person name="McRose D."/>
            <person name="Mock T."/>
            <person name="Neilson J.A."/>
            <person name="Onodera N.T."/>
            <person name="Poole A.M."/>
            <person name="Pritham E.J."/>
            <person name="Richards T.A."/>
            <person name="Rocap G."/>
            <person name="Roy S.W."/>
            <person name="Sarai C."/>
            <person name="Schaack S."/>
            <person name="Shirato S."/>
            <person name="Slamovits C.H."/>
            <person name="Spencer D.F."/>
            <person name="Suzuki S."/>
            <person name="Worden A.Z."/>
            <person name="Zauner S."/>
            <person name="Barry K."/>
            <person name="Bell C."/>
            <person name="Bharti A.K."/>
            <person name="Crow J.A."/>
            <person name="Grimwood J."/>
            <person name="Kramer R."/>
            <person name="Lindquist E."/>
            <person name="Lucas S."/>
            <person name="Salamov A."/>
            <person name="McFadden G.I."/>
            <person name="Lane C.E."/>
            <person name="Keeling P.J."/>
            <person name="Gray M.W."/>
            <person name="Grigoriev I.V."/>
            <person name="Archibald J.M."/>
        </authorList>
    </citation>
    <scope>NUCLEOTIDE SEQUENCE</scope>
    <source>
        <strain evidence="5">CCMP2712</strain>
    </source>
</reference>
<dbReference type="GeneID" id="17296591"/>
<feature type="transmembrane region" description="Helical" evidence="2">
    <location>
        <begin position="6"/>
        <end position="26"/>
    </location>
</feature>
<keyword evidence="2" id="KW-1133">Transmembrane helix</keyword>
<feature type="compositionally biased region" description="Basic and acidic residues" evidence="1">
    <location>
        <begin position="64"/>
        <end position="76"/>
    </location>
</feature>
<dbReference type="AlphaFoldDB" id="L1IUP1"/>
<evidence type="ECO:0000313" key="5">
    <source>
        <dbReference type="Proteomes" id="UP000011087"/>
    </source>
</evidence>
<evidence type="ECO:0000313" key="4">
    <source>
        <dbReference type="EnsemblProtists" id="EKX39792"/>
    </source>
</evidence>
<evidence type="ECO:0000256" key="2">
    <source>
        <dbReference type="SAM" id="Phobius"/>
    </source>
</evidence>
<organism evidence="3">
    <name type="scientific">Guillardia theta (strain CCMP2712)</name>
    <name type="common">Cryptophyte</name>
    <dbReference type="NCBI Taxonomy" id="905079"/>
    <lineage>
        <taxon>Eukaryota</taxon>
        <taxon>Cryptophyceae</taxon>
        <taxon>Pyrenomonadales</taxon>
        <taxon>Geminigeraceae</taxon>
        <taxon>Guillardia</taxon>
    </lineage>
</organism>
<accession>L1IUP1</accession>
<keyword evidence="5" id="KW-1185">Reference proteome</keyword>
<feature type="region of interest" description="Disordered" evidence="1">
    <location>
        <begin position="346"/>
        <end position="365"/>
    </location>
</feature>
<dbReference type="HOGENOM" id="CLU_669884_0_0_1"/>
<keyword evidence="2" id="KW-0812">Transmembrane</keyword>
<dbReference type="KEGG" id="gtt:GUITHDRAFT_114042"/>
<dbReference type="RefSeq" id="XP_005826772.1">
    <property type="nucleotide sequence ID" value="XM_005826715.1"/>
</dbReference>
<feature type="compositionally biased region" description="Basic and acidic residues" evidence="1">
    <location>
        <begin position="192"/>
        <end position="204"/>
    </location>
</feature>
<feature type="region of interest" description="Disordered" evidence="1">
    <location>
        <begin position="180"/>
        <end position="324"/>
    </location>
</feature>
<dbReference type="Proteomes" id="UP000011087">
    <property type="component" value="Unassembled WGS sequence"/>
</dbReference>
<gene>
    <name evidence="3" type="ORF">GUITHDRAFT_114042</name>
</gene>
<sequence length="411" mass="46403">MNSVWAVVVVVGAMAMVVLVVQRFGLVQCRRKRLGNKSEAPGIRVEKETQEEWSSLSEEGMSGVEKEKEKEEKTDMEVDEGASESSLVERQEQRFTRFLPERTREAKLEDELTLAGVEFCDDSVDRGNGAPNGIHEDEDDVDANMVEEADKDVDMPEAFHLPLQLRGFGSDVVVYPGSITHLRPQGLRQHSKKEDPRHDRERQRGRSRRKHRPSSTSQETETVPPDTSQHQLSYLSREEEEEFMQWKRERGSSARPSSPTRAIPSFNAHVFNKFMRHQLDKGRTRGTISRTEARTPREQAAAKEKQGPAETRQEEQKVHMSSSVNTASDVVPAVLVIDMKKKLRGLAAPPTRRSANASPSRLSHADETCSPKFLAVVDDCLRMKAKKSFSRAEALRLRGDSLAEISLSFRD</sequence>
<reference evidence="3 5" key="1">
    <citation type="journal article" date="2012" name="Nature">
        <title>Algal genomes reveal evolutionary mosaicism and the fate of nucleomorphs.</title>
        <authorList>
            <consortium name="DOE Joint Genome Institute"/>
            <person name="Curtis B.A."/>
            <person name="Tanifuji G."/>
            <person name="Burki F."/>
            <person name="Gruber A."/>
            <person name="Irimia M."/>
            <person name="Maruyama S."/>
            <person name="Arias M.C."/>
            <person name="Ball S.G."/>
            <person name="Gile G.H."/>
            <person name="Hirakawa Y."/>
            <person name="Hopkins J.F."/>
            <person name="Kuo A."/>
            <person name="Rensing S.A."/>
            <person name="Schmutz J."/>
            <person name="Symeonidi A."/>
            <person name="Elias M."/>
            <person name="Eveleigh R.J."/>
            <person name="Herman E.K."/>
            <person name="Klute M.J."/>
            <person name="Nakayama T."/>
            <person name="Obornik M."/>
            <person name="Reyes-Prieto A."/>
            <person name="Armbrust E.V."/>
            <person name="Aves S.J."/>
            <person name="Beiko R.G."/>
            <person name="Coutinho P."/>
            <person name="Dacks J.B."/>
            <person name="Durnford D.G."/>
            <person name="Fast N.M."/>
            <person name="Green B.R."/>
            <person name="Grisdale C.J."/>
            <person name="Hempel F."/>
            <person name="Henrissat B."/>
            <person name="Hoppner M.P."/>
            <person name="Ishida K."/>
            <person name="Kim E."/>
            <person name="Koreny L."/>
            <person name="Kroth P.G."/>
            <person name="Liu Y."/>
            <person name="Malik S.B."/>
            <person name="Maier U.G."/>
            <person name="McRose D."/>
            <person name="Mock T."/>
            <person name="Neilson J.A."/>
            <person name="Onodera N.T."/>
            <person name="Poole A.M."/>
            <person name="Pritham E.J."/>
            <person name="Richards T.A."/>
            <person name="Rocap G."/>
            <person name="Roy S.W."/>
            <person name="Sarai C."/>
            <person name="Schaack S."/>
            <person name="Shirato S."/>
            <person name="Slamovits C.H."/>
            <person name="Spencer D.F."/>
            <person name="Suzuki S."/>
            <person name="Worden A.Z."/>
            <person name="Zauner S."/>
            <person name="Barry K."/>
            <person name="Bell C."/>
            <person name="Bharti A.K."/>
            <person name="Crow J.A."/>
            <person name="Grimwood J."/>
            <person name="Kramer R."/>
            <person name="Lindquist E."/>
            <person name="Lucas S."/>
            <person name="Salamov A."/>
            <person name="McFadden G.I."/>
            <person name="Lane C.E."/>
            <person name="Keeling P.J."/>
            <person name="Gray M.W."/>
            <person name="Grigoriev I.V."/>
            <person name="Archibald J.M."/>
        </authorList>
    </citation>
    <scope>NUCLEOTIDE SEQUENCE</scope>
    <source>
        <strain evidence="3 5">CCMP2712</strain>
    </source>
</reference>